<evidence type="ECO:0000313" key="1">
    <source>
        <dbReference type="EMBL" id="VEP16708.1"/>
    </source>
</evidence>
<organism evidence="1 2">
    <name type="scientific">Hyella patelloides LEGE 07179</name>
    <dbReference type="NCBI Taxonomy" id="945734"/>
    <lineage>
        <taxon>Bacteria</taxon>
        <taxon>Bacillati</taxon>
        <taxon>Cyanobacteriota</taxon>
        <taxon>Cyanophyceae</taxon>
        <taxon>Pleurocapsales</taxon>
        <taxon>Hyellaceae</taxon>
        <taxon>Hyella</taxon>
    </lineage>
</organism>
<sequence length="38" mass="4855">MFEERPKQWIRALIQTRRLIEIVIWRFLDRKHRLSLCC</sequence>
<name>A0A563VZ26_9CYAN</name>
<dbReference type="AlphaFoldDB" id="A0A563VZ26"/>
<gene>
    <name evidence="1" type="ORF">H1P_4860004</name>
</gene>
<keyword evidence="2" id="KW-1185">Reference proteome</keyword>
<dbReference type="Proteomes" id="UP000320055">
    <property type="component" value="Unassembled WGS sequence"/>
</dbReference>
<protein>
    <submittedName>
        <fullName evidence="1">Uncharacterized protein</fullName>
    </submittedName>
</protein>
<evidence type="ECO:0000313" key="2">
    <source>
        <dbReference type="Proteomes" id="UP000320055"/>
    </source>
</evidence>
<proteinExistence type="predicted"/>
<dbReference type="EMBL" id="CAACVJ010000430">
    <property type="protein sequence ID" value="VEP16708.1"/>
    <property type="molecule type" value="Genomic_DNA"/>
</dbReference>
<reference evidence="1 2" key="1">
    <citation type="submission" date="2019-01" db="EMBL/GenBank/DDBJ databases">
        <authorList>
            <person name="Brito A."/>
        </authorList>
    </citation>
    <scope>NUCLEOTIDE SEQUENCE [LARGE SCALE GENOMIC DNA]</scope>
    <source>
        <strain evidence="1">1</strain>
    </source>
</reference>
<accession>A0A563VZ26</accession>